<dbReference type="HOGENOM" id="CLU_051385_2_1_1"/>
<evidence type="ECO:0000313" key="4">
    <source>
        <dbReference type="EMBL" id="SHO77494.1"/>
    </source>
</evidence>
<keyword evidence="5" id="KW-1185">Reference proteome</keyword>
<sequence length="301" mass="32728">MSKRMRGLAVSRPILIGSTSTPLTPAEKLTAPPDHTHRWTVAVRSAASAPLSAAVAEEPSDDQSESIGARLRDSGQDLHRAVGGKDDLSYFIKRVQFRLHDTYSQPTRNIDRPPFSVTETGWGEFEVQIKIFFVPEAGEKPLTVLHHLKLHPWPAAIPAAEAPAAGTTADATAAGAPPPLPPVVHSWQYEEIVFPEPFEAFYDILVAHPPTPWPATSAQAFTDPQVMTERQHLVHTPTGQVLEALSLEAQRAEADRIDLARANAVQQLDADRTKLIATEKLLQEARVQLAQLEPAATGPSA</sequence>
<dbReference type="STRING" id="1230383.M5E8A8"/>
<keyword evidence="2" id="KW-0010">Activator</keyword>
<dbReference type="GO" id="GO:0006355">
    <property type="term" value="P:regulation of DNA-templated transcription"/>
    <property type="evidence" value="ECO:0007669"/>
    <property type="project" value="InterPro"/>
</dbReference>
<keyword evidence="2" id="KW-0234">DNA repair</keyword>
<evidence type="ECO:0000313" key="5">
    <source>
        <dbReference type="Proteomes" id="UP000186303"/>
    </source>
</evidence>
<dbReference type="GO" id="GO:0016740">
    <property type="term" value="F:transferase activity"/>
    <property type="evidence" value="ECO:0007669"/>
    <property type="project" value="UniProtKB-KW"/>
</dbReference>
<dbReference type="OrthoDB" id="16041at2759"/>
<dbReference type="GO" id="GO:0006281">
    <property type="term" value="P:DNA repair"/>
    <property type="evidence" value="ECO:0007669"/>
    <property type="project" value="UniProtKB-UniRule"/>
</dbReference>
<dbReference type="RefSeq" id="XP_018740006.1">
    <property type="nucleotide sequence ID" value="XM_018883226.1"/>
</dbReference>
<feature type="domain" description="YEATS" evidence="3">
    <location>
        <begin position="4"/>
        <end position="208"/>
    </location>
</feature>
<dbReference type="InterPro" id="IPR038704">
    <property type="entry name" value="YEAST_sf"/>
</dbReference>
<keyword evidence="2" id="KW-0963">Cytoplasm</keyword>
<dbReference type="InterPro" id="IPR005033">
    <property type="entry name" value="YEATS"/>
</dbReference>
<dbReference type="CDD" id="cd16908">
    <property type="entry name" value="YEATS_Yaf9_like"/>
    <property type="match status" value="1"/>
</dbReference>
<comment type="function">
    <text evidence="2">Component of the SWR1 complex which mediates the ATP-dependent exchange of histone H2A for an H2A variant leading to transcriptional regulation of selected genes by chromatin remodeling. Component of the NuA4 histone acetyltransferase complex which is involved in transcriptional activation of selected genes principally by acetylation of nucleosomal histones H4 and H2A. The NuA4 complex is also involved in DNA repair. Yaf9 may also be required for viability in conditions in which the structural integrity of the spindle is compromised.</text>
</comment>
<dbReference type="Pfam" id="PF03366">
    <property type="entry name" value="YEATS"/>
    <property type="match status" value="1"/>
</dbReference>
<dbReference type="OMA" id="DYHKMVG"/>
<proteinExistence type="inferred from homology"/>
<evidence type="ECO:0000259" key="3">
    <source>
        <dbReference type="PROSITE" id="PS51037"/>
    </source>
</evidence>
<dbReference type="GO" id="GO:0006325">
    <property type="term" value="P:chromatin organization"/>
    <property type="evidence" value="ECO:0007669"/>
    <property type="project" value="UniProtKB-KW"/>
</dbReference>
<dbReference type="PANTHER" id="PTHR23195">
    <property type="entry name" value="YEATS DOMAIN"/>
    <property type="match status" value="1"/>
</dbReference>
<protein>
    <recommendedName>
        <fullName evidence="2">Protein AF-9 homolog</fullName>
    </recommendedName>
</protein>
<evidence type="ECO:0000256" key="2">
    <source>
        <dbReference type="RuleBase" id="RU367117"/>
    </source>
</evidence>
<organism evidence="4 5">
    <name type="scientific">Malassezia sympodialis (strain ATCC 42132)</name>
    <name type="common">Atopic eczema-associated yeast</name>
    <dbReference type="NCBI Taxonomy" id="1230383"/>
    <lineage>
        <taxon>Eukaryota</taxon>
        <taxon>Fungi</taxon>
        <taxon>Dikarya</taxon>
        <taxon>Basidiomycota</taxon>
        <taxon>Ustilaginomycotina</taxon>
        <taxon>Malasseziomycetes</taxon>
        <taxon>Malasseziales</taxon>
        <taxon>Malasseziaceae</taxon>
        <taxon>Malassezia</taxon>
    </lineage>
</organism>
<dbReference type="VEuPathDB" id="FungiDB:MSYG_1834"/>
<accession>M5E8A8</accession>
<gene>
    <name evidence="2" type="primary">YAF9</name>
    <name evidence="4" type="ORF">MSYG_1834</name>
</gene>
<dbReference type="GO" id="GO:0005737">
    <property type="term" value="C:cytoplasm"/>
    <property type="evidence" value="ECO:0007669"/>
    <property type="project" value="UniProtKB-SubCell"/>
</dbReference>
<dbReference type="InterPro" id="IPR055129">
    <property type="entry name" value="YEATS_dom"/>
</dbReference>
<comment type="subcellular location">
    <subcellularLocation>
        <location evidence="2">Nucleus</location>
    </subcellularLocation>
    <subcellularLocation>
        <location evidence="2">Cytoplasm</location>
    </subcellularLocation>
</comment>
<comment type="domain">
    <text evidence="2">The coiled-coil domain is required for assembly into the NuA4 complex.</text>
</comment>
<keyword evidence="2" id="KW-0156">Chromatin regulator</keyword>
<keyword evidence="1 2" id="KW-0539">Nucleus</keyword>
<dbReference type="PROSITE" id="PS51037">
    <property type="entry name" value="YEATS"/>
    <property type="match status" value="1"/>
</dbReference>
<dbReference type="GO" id="GO:0000812">
    <property type="term" value="C:Swr1 complex"/>
    <property type="evidence" value="ECO:0007669"/>
    <property type="project" value="UniProtKB-UniRule"/>
</dbReference>
<reference evidence="5" key="1">
    <citation type="journal article" date="2017" name="Nucleic Acids Res.">
        <title>Proteogenomics produces comprehensive and highly accurate protein-coding gene annotation in a complete genome assembly of Malassezia sympodialis.</title>
        <authorList>
            <person name="Zhu Y."/>
            <person name="Engstroem P.G."/>
            <person name="Tellgren-Roth C."/>
            <person name="Baudo C.D."/>
            <person name="Kennell J.C."/>
            <person name="Sun S."/>
            <person name="Billmyre R.B."/>
            <person name="Schroeder M.S."/>
            <person name="Andersson A."/>
            <person name="Holm T."/>
            <person name="Sigurgeirsson B."/>
            <person name="Wu G."/>
            <person name="Sankaranarayanan S.R."/>
            <person name="Siddharthan R."/>
            <person name="Sanyal K."/>
            <person name="Lundeberg J."/>
            <person name="Nystedt B."/>
            <person name="Boekhout T."/>
            <person name="Dawson T.L. Jr."/>
            <person name="Heitman J."/>
            <person name="Scheynius A."/>
            <person name="Lehtioe J."/>
        </authorList>
    </citation>
    <scope>NUCLEOTIDE SEQUENCE [LARGE SCALE GENOMIC DNA]</scope>
    <source>
        <strain evidence="5">ATCC 42132</strain>
    </source>
</reference>
<keyword evidence="4" id="KW-0808">Transferase</keyword>
<keyword evidence="2" id="KW-0804">Transcription</keyword>
<keyword evidence="2" id="KW-0805">Transcription regulation</keyword>
<dbReference type="EMBL" id="LT671823">
    <property type="protein sequence ID" value="SHO77494.1"/>
    <property type="molecule type" value="Genomic_DNA"/>
</dbReference>
<keyword evidence="2" id="KW-0227">DNA damage</keyword>
<dbReference type="AlphaFoldDB" id="M5E8A8"/>
<evidence type="ECO:0000256" key="1">
    <source>
        <dbReference type="ARBA" id="ARBA00023242"/>
    </source>
</evidence>
<dbReference type="Proteomes" id="UP000186303">
    <property type="component" value="Chromosome 3"/>
</dbReference>
<keyword evidence="2" id="KW-0175">Coiled coil</keyword>
<comment type="subunit">
    <text evidence="2">Component of the SWR1 chromatin-remodeling complex and of the NuA4 histone acetyltransferase complex.</text>
</comment>
<dbReference type="KEGG" id="msym:MSY001_1425"/>
<dbReference type="Gene3D" id="2.60.40.1970">
    <property type="entry name" value="YEATS domain"/>
    <property type="match status" value="1"/>
</dbReference>
<name>M5E8A8_MALS4</name>
<comment type="similarity">
    <text evidence="2">Belongs to the YAF9 family.</text>
</comment>